<keyword evidence="2" id="KW-1185">Reference proteome</keyword>
<protein>
    <submittedName>
        <fullName evidence="1">Uncharacterized protein</fullName>
    </submittedName>
</protein>
<sequence>SRPACRSKASRDAEGRCEMLSKEIQKMFGFKYNKFKYCQ</sequence>
<accession>A0A484LX35</accession>
<reference evidence="1 2" key="1">
    <citation type="submission" date="2018-04" db="EMBL/GenBank/DDBJ databases">
        <authorList>
            <person name="Vogel A."/>
        </authorList>
    </citation>
    <scope>NUCLEOTIDE SEQUENCE [LARGE SCALE GENOMIC DNA]</scope>
</reference>
<gene>
    <name evidence="1" type="ORF">CCAM_LOCUS22613</name>
</gene>
<dbReference type="EMBL" id="OOIL02002190">
    <property type="protein sequence ID" value="VFQ80837.1"/>
    <property type="molecule type" value="Genomic_DNA"/>
</dbReference>
<evidence type="ECO:0000313" key="2">
    <source>
        <dbReference type="Proteomes" id="UP000595140"/>
    </source>
</evidence>
<name>A0A484LX35_9ASTE</name>
<proteinExistence type="predicted"/>
<organism evidence="1 2">
    <name type="scientific">Cuscuta campestris</name>
    <dbReference type="NCBI Taxonomy" id="132261"/>
    <lineage>
        <taxon>Eukaryota</taxon>
        <taxon>Viridiplantae</taxon>
        <taxon>Streptophyta</taxon>
        <taxon>Embryophyta</taxon>
        <taxon>Tracheophyta</taxon>
        <taxon>Spermatophyta</taxon>
        <taxon>Magnoliopsida</taxon>
        <taxon>eudicotyledons</taxon>
        <taxon>Gunneridae</taxon>
        <taxon>Pentapetalae</taxon>
        <taxon>asterids</taxon>
        <taxon>lamiids</taxon>
        <taxon>Solanales</taxon>
        <taxon>Convolvulaceae</taxon>
        <taxon>Cuscuteae</taxon>
        <taxon>Cuscuta</taxon>
        <taxon>Cuscuta subgen. Grammica</taxon>
        <taxon>Cuscuta sect. Cleistogrammica</taxon>
    </lineage>
</organism>
<evidence type="ECO:0000313" key="1">
    <source>
        <dbReference type="EMBL" id="VFQ80837.1"/>
    </source>
</evidence>
<dbReference type="Proteomes" id="UP000595140">
    <property type="component" value="Unassembled WGS sequence"/>
</dbReference>
<feature type="non-terminal residue" evidence="1">
    <location>
        <position position="1"/>
    </location>
</feature>
<dbReference type="AlphaFoldDB" id="A0A484LX35"/>